<name>A0A6A5TRA3_9PLEO</name>
<proteinExistence type="predicted"/>
<dbReference type="OrthoDB" id="4708870at2759"/>
<evidence type="ECO:0000313" key="2">
    <source>
        <dbReference type="Proteomes" id="UP000800035"/>
    </source>
</evidence>
<reference evidence="1" key="1">
    <citation type="journal article" date="2020" name="Stud. Mycol.">
        <title>101 Dothideomycetes genomes: a test case for predicting lifestyles and emergence of pathogens.</title>
        <authorList>
            <person name="Haridas S."/>
            <person name="Albert R."/>
            <person name="Binder M."/>
            <person name="Bloem J."/>
            <person name="Labutti K."/>
            <person name="Salamov A."/>
            <person name="Andreopoulos B."/>
            <person name="Baker S."/>
            <person name="Barry K."/>
            <person name="Bills G."/>
            <person name="Bluhm B."/>
            <person name="Cannon C."/>
            <person name="Castanera R."/>
            <person name="Culley D."/>
            <person name="Daum C."/>
            <person name="Ezra D."/>
            <person name="Gonzalez J."/>
            <person name="Henrissat B."/>
            <person name="Kuo A."/>
            <person name="Liang C."/>
            <person name="Lipzen A."/>
            <person name="Lutzoni F."/>
            <person name="Magnuson J."/>
            <person name="Mondo S."/>
            <person name="Nolan M."/>
            <person name="Ohm R."/>
            <person name="Pangilinan J."/>
            <person name="Park H.-J."/>
            <person name="Ramirez L."/>
            <person name="Alfaro M."/>
            <person name="Sun H."/>
            <person name="Tritt A."/>
            <person name="Yoshinaga Y."/>
            <person name="Zwiers L.-H."/>
            <person name="Turgeon B."/>
            <person name="Goodwin S."/>
            <person name="Spatafora J."/>
            <person name="Crous P."/>
            <person name="Grigoriev I."/>
        </authorList>
    </citation>
    <scope>NUCLEOTIDE SEQUENCE</scope>
    <source>
        <strain evidence="1">CBS 675.92</strain>
    </source>
</reference>
<dbReference type="Proteomes" id="UP000800035">
    <property type="component" value="Unassembled WGS sequence"/>
</dbReference>
<organism evidence="1 2">
    <name type="scientific">Byssothecium circinans</name>
    <dbReference type="NCBI Taxonomy" id="147558"/>
    <lineage>
        <taxon>Eukaryota</taxon>
        <taxon>Fungi</taxon>
        <taxon>Dikarya</taxon>
        <taxon>Ascomycota</taxon>
        <taxon>Pezizomycotina</taxon>
        <taxon>Dothideomycetes</taxon>
        <taxon>Pleosporomycetidae</taxon>
        <taxon>Pleosporales</taxon>
        <taxon>Massarineae</taxon>
        <taxon>Massarinaceae</taxon>
        <taxon>Byssothecium</taxon>
    </lineage>
</organism>
<sequence>MGGQAFANIKSDIPIHVPRLPPDLYRQILENVISKLETLFNNVTTPREAPGKIDHGDIDCLVEGTRSSNDANIWGTIRTLLGADLEQFHGDSHSFGVPHPEIPNAYVQVDVEISPGNGTPDGAELFEWTKFMKGDADLLQIIGVCHRPLGITFNDRGLHVRVEEIEPYNKKKALLFLTRNPDEAMELLGLDSAKYWAGFRDEDALFEFATSGRFFAWTVFDNRVEKSNDRSRQNKRAMYRRFVEDYMPAHEEVGQRGMAWTRQQVLEEALTMFNKHDQYAAMMAGHNEKEAEEKLWKQIRGLLPVQGQNLASVLKGLKRWVNFNEAGQPFISTECLDETTVWTKVIPAESLEETLDWVTQNWQKAKSLEKKRAKEAKEAAGA</sequence>
<evidence type="ECO:0000313" key="1">
    <source>
        <dbReference type="EMBL" id="KAF1954239.1"/>
    </source>
</evidence>
<protein>
    <submittedName>
        <fullName evidence="1">Uncharacterized protein</fullName>
    </submittedName>
</protein>
<dbReference type="AlphaFoldDB" id="A0A6A5TRA3"/>
<keyword evidence="2" id="KW-1185">Reference proteome</keyword>
<dbReference type="EMBL" id="ML977000">
    <property type="protein sequence ID" value="KAF1954239.1"/>
    <property type="molecule type" value="Genomic_DNA"/>
</dbReference>
<gene>
    <name evidence="1" type="ORF">CC80DRAFT_494054</name>
</gene>
<accession>A0A6A5TRA3</accession>